<accession>A0A8X6HCD2</accession>
<dbReference type="AlphaFoldDB" id="A0A8X6HCD2"/>
<sequence>MKKIEITGIKLPTGETTSSLDETINAVLQKSFLLIQRQMRITFRKTIVKPRVLLTHPFFDPPLSCDEVNTVVPMLKFNKSAGPDSISNEIIKQFHLAFPSFLHKLFNVCLDLGIFPRV</sequence>
<proteinExistence type="predicted"/>
<dbReference type="EMBL" id="BMAO01037890">
    <property type="protein sequence ID" value="GFR20984.1"/>
    <property type="molecule type" value="Genomic_DNA"/>
</dbReference>
<dbReference type="OrthoDB" id="411871at2759"/>
<evidence type="ECO:0000313" key="2">
    <source>
        <dbReference type="Proteomes" id="UP000887116"/>
    </source>
</evidence>
<reference evidence="1" key="1">
    <citation type="submission" date="2020-07" db="EMBL/GenBank/DDBJ databases">
        <title>Multicomponent nature underlies the extraordinary mechanical properties of spider dragline silk.</title>
        <authorList>
            <person name="Kono N."/>
            <person name="Nakamura H."/>
            <person name="Mori M."/>
            <person name="Yoshida Y."/>
            <person name="Ohtoshi R."/>
            <person name="Malay A.D."/>
            <person name="Moran D.A.P."/>
            <person name="Tomita M."/>
            <person name="Numata K."/>
            <person name="Arakawa K."/>
        </authorList>
    </citation>
    <scope>NUCLEOTIDE SEQUENCE</scope>
</reference>
<dbReference type="Proteomes" id="UP000887116">
    <property type="component" value="Unassembled WGS sequence"/>
</dbReference>
<organism evidence="1 2">
    <name type="scientific">Trichonephila clavata</name>
    <name type="common">Joro spider</name>
    <name type="synonym">Nephila clavata</name>
    <dbReference type="NCBI Taxonomy" id="2740835"/>
    <lineage>
        <taxon>Eukaryota</taxon>
        <taxon>Metazoa</taxon>
        <taxon>Ecdysozoa</taxon>
        <taxon>Arthropoda</taxon>
        <taxon>Chelicerata</taxon>
        <taxon>Arachnida</taxon>
        <taxon>Araneae</taxon>
        <taxon>Araneomorphae</taxon>
        <taxon>Entelegynae</taxon>
        <taxon>Araneoidea</taxon>
        <taxon>Nephilidae</taxon>
        <taxon>Trichonephila</taxon>
    </lineage>
</organism>
<evidence type="ECO:0000313" key="1">
    <source>
        <dbReference type="EMBL" id="GFR20984.1"/>
    </source>
</evidence>
<comment type="caution">
    <text evidence="1">The sequence shown here is derived from an EMBL/GenBank/DDBJ whole genome shotgun (WGS) entry which is preliminary data.</text>
</comment>
<keyword evidence="2" id="KW-1185">Reference proteome</keyword>
<gene>
    <name evidence="1" type="ORF">TNCT_559081</name>
</gene>
<protein>
    <submittedName>
        <fullName evidence="1">Uncharacterized protein</fullName>
    </submittedName>
</protein>
<name>A0A8X6HCD2_TRICU</name>